<accession>A0ACB9ZYQ3</accession>
<sequence>MDLGKDFFLVNFQKSENNNKALHEGPLFIGQHFLAVQKWEAKFKASEASFTITGILARLPELPTEFYDCHNHTIIVTKIGNVLEPFCELMHVYLAPPEDNMLDYVSKIGHKAPNCPHQIVNLSNKTLTESSRSSNSLTEVGPWMVVQ</sequence>
<dbReference type="EMBL" id="CM044707">
    <property type="protein sequence ID" value="KAI5653636.1"/>
    <property type="molecule type" value="Genomic_DNA"/>
</dbReference>
<organism evidence="1 2">
    <name type="scientific">Catharanthus roseus</name>
    <name type="common">Madagascar periwinkle</name>
    <name type="synonym">Vinca rosea</name>
    <dbReference type="NCBI Taxonomy" id="4058"/>
    <lineage>
        <taxon>Eukaryota</taxon>
        <taxon>Viridiplantae</taxon>
        <taxon>Streptophyta</taxon>
        <taxon>Embryophyta</taxon>
        <taxon>Tracheophyta</taxon>
        <taxon>Spermatophyta</taxon>
        <taxon>Magnoliopsida</taxon>
        <taxon>eudicotyledons</taxon>
        <taxon>Gunneridae</taxon>
        <taxon>Pentapetalae</taxon>
        <taxon>asterids</taxon>
        <taxon>lamiids</taxon>
        <taxon>Gentianales</taxon>
        <taxon>Apocynaceae</taxon>
        <taxon>Rauvolfioideae</taxon>
        <taxon>Vinceae</taxon>
        <taxon>Catharanthinae</taxon>
        <taxon>Catharanthus</taxon>
    </lineage>
</organism>
<evidence type="ECO:0000313" key="1">
    <source>
        <dbReference type="EMBL" id="KAI5653636.1"/>
    </source>
</evidence>
<name>A0ACB9ZYQ3_CATRO</name>
<reference evidence="2" key="1">
    <citation type="journal article" date="2023" name="Nat. Plants">
        <title>Single-cell RNA sequencing provides a high-resolution roadmap for understanding the multicellular compartmentation of specialized metabolism.</title>
        <authorList>
            <person name="Sun S."/>
            <person name="Shen X."/>
            <person name="Li Y."/>
            <person name="Li Y."/>
            <person name="Wang S."/>
            <person name="Li R."/>
            <person name="Zhang H."/>
            <person name="Shen G."/>
            <person name="Guo B."/>
            <person name="Wei J."/>
            <person name="Xu J."/>
            <person name="St-Pierre B."/>
            <person name="Chen S."/>
            <person name="Sun C."/>
        </authorList>
    </citation>
    <scope>NUCLEOTIDE SEQUENCE [LARGE SCALE GENOMIC DNA]</scope>
</reference>
<dbReference type="Proteomes" id="UP001060085">
    <property type="component" value="Linkage Group LG07"/>
</dbReference>
<keyword evidence="2" id="KW-1185">Reference proteome</keyword>
<evidence type="ECO:0000313" key="2">
    <source>
        <dbReference type="Proteomes" id="UP001060085"/>
    </source>
</evidence>
<proteinExistence type="predicted"/>
<comment type="caution">
    <text evidence="1">The sequence shown here is derived from an EMBL/GenBank/DDBJ whole genome shotgun (WGS) entry which is preliminary data.</text>
</comment>
<gene>
    <name evidence="1" type="ORF">M9H77_30823</name>
</gene>
<protein>
    <submittedName>
        <fullName evidence="1">Uncharacterized protein</fullName>
    </submittedName>
</protein>